<organism evidence="1 2">
    <name type="scientific">Lasius platythorax</name>
    <dbReference type="NCBI Taxonomy" id="488582"/>
    <lineage>
        <taxon>Eukaryota</taxon>
        <taxon>Metazoa</taxon>
        <taxon>Ecdysozoa</taxon>
        <taxon>Arthropoda</taxon>
        <taxon>Hexapoda</taxon>
        <taxon>Insecta</taxon>
        <taxon>Pterygota</taxon>
        <taxon>Neoptera</taxon>
        <taxon>Endopterygota</taxon>
        <taxon>Hymenoptera</taxon>
        <taxon>Apocrita</taxon>
        <taxon>Aculeata</taxon>
        <taxon>Formicoidea</taxon>
        <taxon>Formicidae</taxon>
        <taxon>Formicinae</taxon>
        <taxon>Lasius</taxon>
        <taxon>Lasius</taxon>
    </lineage>
</organism>
<sequence length="66" mass="7523">MERKTSTGEEAVDRIERRPCGCTRWNVEVDVAIEVNGWSKVSGSNSSSTQRRVVVSCRRRQPPFLE</sequence>
<keyword evidence="2" id="KW-1185">Reference proteome</keyword>
<evidence type="ECO:0000313" key="1">
    <source>
        <dbReference type="EMBL" id="CAL1687236.1"/>
    </source>
</evidence>
<protein>
    <submittedName>
        <fullName evidence="1">Uncharacterized protein</fullName>
    </submittedName>
</protein>
<dbReference type="Proteomes" id="UP001497644">
    <property type="component" value="Chromosome 7"/>
</dbReference>
<accession>A0AAV2P627</accession>
<dbReference type="EMBL" id="OZ034830">
    <property type="protein sequence ID" value="CAL1687236.1"/>
    <property type="molecule type" value="Genomic_DNA"/>
</dbReference>
<reference evidence="1" key="1">
    <citation type="submission" date="2024-04" db="EMBL/GenBank/DDBJ databases">
        <authorList>
            <consortium name="Molecular Ecology Group"/>
        </authorList>
    </citation>
    <scope>NUCLEOTIDE SEQUENCE</scope>
</reference>
<dbReference type="AlphaFoldDB" id="A0AAV2P627"/>
<name>A0AAV2P627_9HYME</name>
<evidence type="ECO:0000313" key="2">
    <source>
        <dbReference type="Proteomes" id="UP001497644"/>
    </source>
</evidence>
<gene>
    <name evidence="1" type="ORF">LPLAT_LOCUS12473</name>
</gene>
<proteinExistence type="predicted"/>